<dbReference type="GO" id="GO:0042147">
    <property type="term" value="P:retrograde transport, endosome to Golgi"/>
    <property type="evidence" value="ECO:0007669"/>
    <property type="project" value="InterPro"/>
</dbReference>
<dbReference type="EC" id="3.2.1.55" evidence="3"/>
<dbReference type="Gene3D" id="3.20.20.80">
    <property type="entry name" value="Glycosidases"/>
    <property type="match status" value="1"/>
</dbReference>
<dbReference type="InterPro" id="IPR012501">
    <property type="entry name" value="Vps54_C"/>
</dbReference>
<dbReference type="PANTHER" id="PTHR31776">
    <property type="entry name" value="ALPHA-L-ARABINOFURANOSIDASE 1"/>
    <property type="match status" value="1"/>
</dbReference>
<evidence type="ECO:0000256" key="3">
    <source>
        <dbReference type="ARBA" id="ARBA00012670"/>
    </source>
</evidence>
<evidence type="ECO:0000313" key="9">
    <source>
        <dbReference type="EMBL" id="CAE0494239.1"/>
    </source>
</evidence>
<dbReference type="EMBL" id="HBIP01015971">
    <property type="protein sequence ID" value="CAE0494239.1"/>
    <property type="molecule type" value="Transcribed_RNA"/>
</dbReference>
<evidence type="ECO:0000256" key="5">
    <source>
        <dbReference type="ARBA" id="ARBA00022801"/>
    </source>
</evidence>
<feature type="region of interest" description="Disordered" evidence="7">
    <location>
        <begin position="203"/>
        <end position="229"/>
    </location>
</feature>
<evidence type="ECO:0000256" key="4">
    <source>
        <dbReference type="ARBA" id="ARBA00022729"/>
    </source>
</evidence>
<evidence type="ECO:0000256" key="7">
    <source>
        <dbReference type="SAM" id="MobiDB-lite"/>
    </source>
</evidence>
<dbReference type="GO" id="GO:0005829">
    <property type="term" value="C:cytosol"/>
    <property type="evidence" value="ECO:0007669"/>
    <property type="project" value="GOC"/>
</dbReference>
<dbReference type="SMART" id="SM00813">
    <property type="entry name" value="Alpha-L-AF_C"/>
    <property type="match status" value="1"/>
</dbReference>
<dbReference type="Pfam" id="PF22848">
    <property type="entry name" value="ASD1_dom"/>
    <property type="match status" value="1"/>
</dbReference>
<protein>
    <recommendedName>
        <fullName evidence="3">non-reducing end alpha-L-arabinofuranosidase</fullName>
        <ecNumber evidence="3">3.2.1.55</ecNumber>
    </recommendedName>
</protein>
<dbReference type="InterPro" id="IPR017853">
    <property type="entry name" value="GH"/>
</dbReference>
<dbReference type="GO" id="GO:0046556">
    <property type="term" value="F:alpha-L-arabinofuranosidase activity"/>
    <property type="evidence" value="ECO:0007669"/>
    <property type="project" value="UniProtKB-EC"/>
</dbReference>
<dbReference type="InterPro" id="IPR055235">
    <property type="entry name" value="ASD1_cat"/>
</dbReference>
<dbReference type="AlphaFoldDB" id="A0A7S3QV46"/>
<accession>A0A7S3QV46</accession>
<keyword evidence="4" id="KW-0732">Signal</keyword>
<dbReference type="SUPFAM" id="SSF51445">
    <property type="entry name" value="(Trans)glycosidases"/>
    <property type="match status" value="1"/>
</dbReference>
<dbReference type="InterPro" id="IPR010720">
    <property type="entry name" value="Alpha-L-AF_C"/>
</dbReference>
<feature type="compositionally biased region" description="Low complexity" evidence="7">
    <location>
        <begin position="1"/>
        <end position="26"/>
    </location>
</feature>
<proteinExistence type="inferred from homology"/>
<comment type="similarity">
    <text evidence="2">Belongs to the glycosyl hydrolase 51 family.</text>
</comment>
<dbReference type="Pfam" id="PF06964">
    <property type="entry name" value="Alpha-L-AF_C"/>
    <property type="match status" value="1"/>
</dbReference>
<organism evidence="9">
    <name type="scientific">Dunaliella tertiolecta</name>
    <name type="common">Green alga</name>
    <dbReference type="NCBI Taxonomy" id="3047"/>
    <lineage>
        <taxon>Eukaryota</taxon>
        <taxon>Viridiplantae</taxon>
        <taxon>Chlorophyta</taxon>
        <taxon>core chlorophytes</taxon>
        <taxon>Chlorophyceae</taxon>
        <taxon>CS clade</taxon>
        <taxon>Chlamydomonadales</taxon>
        <taxon>Dunaliellaceae</taxon>
        <taxon>Dunaliella</taxon>
    </lineage>
</organism>
<evidence type="ECO:0000256" key="2">
    <source>
        <dbReference type="ARBA" id="ARBA00007186"/>
    </source>
</evidence>
<evidence type="ECO:0000256" key="1">
    <source>
        <dbReference type="ARBA" id="ARBA00001462"/>
    </source>
</evidence>
<sequence>MQQQQQCQPPSFHPQQQQQQQQQSQPARPGGLMLNGKRFLLVNTTLMLFKLLDEYLSVADSSPLYCVELGQHVVDLIRLFNNQSCQLVLGAGAVRTAGLRSISAKHLALSCESCYMLAQLIPALRTVFLAPPPASPLPQQQPLQQQLVQGDDVGSDSLGGIWHEMVGLMTPTESTMDARLAIRFTGAGYLCIEWVSLMPEDAWNPPKADAQENTKDAEDEDEESKAADLPALRFSDKPYPFNRALVKALSDMQPQFMRFPGGAFVEGVDLGTALRWKSTVGPPERRPGHPNANWGYWSTDGLGLFEFMELAEELDTEPVWVVNVGISQSESTNPDQLISDGWLQDTLDALEFILEDAAPEKRWANLRASMGRDLPWSLTYVTLGNEECLRPWYAQHYERVASAIRARYSRLKLIANCDLGPGFDYAAWEFHTYRDAGSTFRLRTLFDEYQGRPVAVTEFAAMTSAETVQGAIAEAGLMTAMERNCDKFMMGAFAPLLGHAQLRSWRPNLIVFGSDGSWYGTPSYEVQKLFMNSAGSYCGQVRMDGSRDSHLDASLVCKDELCSSSATKIVNYGANATEILLRLKPLPLSKMLDRFSPGMMQHPKIAKLPLWELSSQNPSIDSNGFMKPRVLSPREKYSVIRNIGRGWREANIHLPPYSMVLVEVKDVYVV</sequence>
<dbReference type="Pfam" id="PF07928">
    <property type="entry name" value="Vps54"/>
    <property type="match status" value="1"/>
</dbReference>
<feature type="region of interest" description="Disordered" evidence="7">
    <location>
        <begin position="1"/>
        <end position="30"/>
    </location>
</feature>
<dbReference type="PANTHER" id="PTHR31776:SF0">
    <property type="entry name" value="ALPHA-L-ARABINOFURANOSIDASE 1"/>
    <property type="match status" value="1"/>
</dbReference>
<keyword evidence="5" id="KW-0378">Hydrolase</keyword>
<dbReference type="InterPro" id="IPR051563">
    <property type="entry name" value="Glycosyl_Hydrolase_51"/>
</dbReference>
<reference evidence="9" key="1">
    <citation type="submission" date="2021-01" db="EMBL/GenBank/DDBJ databases">
        <authorList>
            <person name="Corre E."/>
            <person name="Pelletier E."/>
            <person name="Niang G."/>
            <person name="Scheremetjew M."/>
            <person name="Finn R."/>
            <person name="Kale V."/>
            <person name="Holt S."/>
            <person name="Cochrane G."/>
            <person name="Meng A."/>
            <person name="Brown T."/>
            <person name="Cohen L."/>
        </authorList>
    </citation>
    <scope>NUCLEOTIDE SEQUENCE</scope>
    <source>
        <strain evidence="9">CCMP1320</strain>
    </source>
</reference>
<feature type="domain" description="Alpha-L-arabinofuranosidase C-terminal" evidence="8">
    <location>
        <begin position="447"/>
        <end position="658"/>
    </location>
</feature>
<keyword evidence="6" id="KW-0325">Glycoprotein</keyword>
<gene>
    <name evidence="9" type="ORF">DTER00134_LOCUS9312</name>
</gene>
<name>A0A7S3QV46_DUNTE</name>
<evidence type="ECO:0000259" key="8">
    <source>
        <dbReference type="SMART" id="SM00813"/>
    </source>
</evidence>
<evidence type="ECO:0000256" key="6">
    <source>
        <dbReference type="ARBA" id="ARBA00023180"/>
    </source>
</evidence>
<comment type="catalytic activity">
    <reaction evidence="1">
        <text>Hydrolysis of terminal non-reducing alpha-L-arabinofuranoside residues in alpha-L-arabinosides.</text>
        <dbReference type="EC" id="3.2.1.55"/>
    </reaction>
</comment>
<dbReference type="GO" id="GO:0046373">
    <property type="term" value="P:L-arabinose metabolic process"/>
    <property type="evidence" value="ECO:0007669"/>
    <property type="project" value="InterPro"/>
</dbReference>